<organism evidence="13 14">
    <name type="scientific">Cyprinodon variegatus</name>
    <name type="common">Sheepshead minnow</name>
    <dbReference type="NCBI Taxonomy" id="28743"/>
    <lineage>
        <taxon>Eukaryota</taxon>
        <taxon>Metazoa</taxon>
        <taxon>Chordata</taxon>
        <taxon>Craniata</taxon>
        <taxon>Vertebrata</taxon>
        <taxon>Euteleostomi</taxon>
        <taxon>Actinopterygii</taxon>
        <taxon>Neopterygii</taxon>
        <taxon>Teleostei</taxon>
        <taxon>Neoteleostei</taxon>
        <taxon>Acanthomorphata</taxon>
        <taxon>Ovalentaria</taxon>
        <taxon>Atherinomorphae</taxon>
        <taxon>Cyprinodontiformes</taxon>
        <taxon>Cyprinodontidae</taxon>
        <taxon>Cyprinodon</taxon>
    </lineage>
</organism>
<dbReference type="Proteomes" id="UP000265020">
    <property type="component" value="Unassembled WGS sequence"/>
</dbReference>
<dbReference type="Gene3D" id="2.40.50.120">
    <property type="match status" value="1"/>
</dbReference>
<dbReference type="GO" id="GO:0016477">
    <property type="term" value="P:cell migration"/>
    <property type="evidence" value="ECO:0007669"/>
    <property type="project" value="TreeGrafter"/>
</dbReference>
<accession>A0A3Q2DMB5</accession>
<dbReference type="Pfam" id="PF01759">
    <property type="entry name" value="NTR"/>
    <property type="match status" value="1"/>
</dbReference>
<feature type="domain" description="Laminin EGF-like" evidence="10">
    <location>
        <begin position="402"/>
        <end position="456"/>
    </location>
</feature>
<dbReference type="FunFam" id="2.10.25.10:FF:000333">
    <property type="entry name" value="netrin-4 isoform X2"/>
    <property type="match status" value="1"/>
</dbReference>
<evidence type="ECO:0000256" key="4">
    <source>
        <dbReference type="ARBA" id="ARBA00022729"/>
    </source>
</evidence>
<dbReference type="InterPro" id="IPR008211">
    <property type="entry name" value="Laminin_N"/>
</dbReference>
<dbReference type="PANTHER" id="PTHR10574:SF419">
    <property type="entry name" value="LAMININ SUBUNIT ALPHA-3-RELATED"/>
    <property type="match status" value="1"/>
</dbReference>
<keyword evidence="3" id="KW-0964">Secreted</keyword>
<dbReference type="SMART" id="SM00136">
    <property type="entry name" value="LamNT"/>
    <property type="match status" value="1"/>
</dbReference>
<protein>
    <recommendedName>
        <fullName evidence="2">Netrin-1</fullName>
    </recommendedName>
</protein>
<dbReference type="Gene3D" id="2.60.120.260">
    <property type="entry name" value="Galactose-binding domain-like"/>
    <property type="match status" value="1"/>
</dbReference>
<keyword evidence="4" id="KW-0732">Signal</keyword>
<feature type="domain" description="Laminin N-terminal" evidence="12">
    <location>
        <begin position="42"/>
        <end position="270"/>
    </location>
</feature>
<dbReference type="PROSITE" id="PS50189">
    <property type="entry name" value="NTR"/>
    <property type="match status" value="1"/>
</dbReference>
<feature type="domain" description="NTR" evidence="11">
    <location>
        <begin position="518"/>
        <end position="639"/>
    </location>
</feature>
<dbReference type="SMART" id="SM00643">
    <property type="entry name" value="C345C"/>
    <property type="match status" value="1"/>
</dbReference>
<dbReference type="CDD" id="cd00055">
    <property type="entry name" value="EGF_Lam"/>
    <property type="match status" value="3"/>
</dbReference>
<dbReference type="InterPro" id="IPR050440">
    <property type="entry name" value="Laminin/Netrin_ECM"/>
</dbReference>
<sequence length="640" mass="70871">MPSAEIRMKVLKVLDRGGQRVLVAFGWLLLWATRSGAASRCVDQPCSPPLGNLASGRELLTLSSCCVNNNSHQRLCSYPPHLCPDNTHPPSFMTDDPFLHPDTWWASGEDDVKQDEIRLNLETTFYLSHIVLVFRSPRPASMVIERSADFGKTWEALRIYAHNCRVEFDLDDDLNQPGSLCTSRYSNPRPCSGGEVILRTLDPSSARTFDPYSPEALVRLTVTNLRIRLLKAQTCPVSINYSAERTNPTDSLKSTPSVPYAIYTLQARGTCLCHGHAEYCIPYKDNEDKRQKSDMVFPKCQCVHHTEGDHCERCAPLYNDRPWRPANGSSGEPNPCSKCECHGHADSCHLSLRAWISSGGTSGGVCDNCKHNTEGRRCQRCRHGYHRRMLVPLRSPHACTRCWCDPRGALPPLPGEVGPWCHPKSGQCHCKSGVGGVSCSHCLSGFWGFGEDGCKPCVCPHSCDQTTGHCLKSFPNNYVVNVPIGGKIPDVDQMFTAEKEVSWSKELEVSASHNTGKCRCKEKSLRSITDLCRTKHDYVIKASVLSAHDKGSHAEVRVKVRKVFRSGQVRLHLGIISVYPLSWTSRGCTCPILNPGVKYLLAGSEEPGTGRLLVTLQSVVVPWTPRLSLLFSVGLMNGCL</sequence>
<dbReference type="SUPFAM" id="SSF49785">
    <property type="entry name" value="Galactose-binding domain-like"/>
    <property type="match status" value="1"/>
</dbReference>
<dbReference type="InterPro" id="IPR008979">
    <property type="entry name" value="Galactose-bd-like_sf"/>
</dbReference>
<evidence type="ECO:0000259" key="10">
    <source>
        <dbReference type="PROSITE" id="PS50027"/>
    </source>
</evidence>
<dbReference type="SMART" id="SM00180">
    <property type="entry name" value="EGF_Lam"/>
    <property type="match status" value="3"/>
</dbReference>
<dbReference type="KEGG" id="cvg:107099925"/>
<dbReference type="InterPro" id="IPR002049">
    <property type="entry name" value="LE_dom"/>
</dbReference>
<dbReference type="PROSITE" id="PS50027">
    <property type="entry name" value="EGF_LAM_2"/>
    <property type="match status" value="2"/>
</dbReference>
<dbReference type="GeneTree" id="ENSGT00940000166464"/>
<evidence type="ECO:0000259" key="12">
    <source>
        <dbReference type="PROSITE" id="PS51117"/>
    </source>
</evidence>
<keyword evidence="14" id="KW-1185">Reference proteome</keyword>
<feature type="domain" description="Laminin EGF-like" evidence="10">
    <location>
        <begin position="339"/>
        <end position="401"/>
    </location>
</feature>
<evidence type="ECO:0000256" key="9">
    <source>
        <dbReference type="PROSITE-ProRule" id="PRU00460"/>
    </source>
</evidence>
<dbReference type="Gene3D" id="2.170.300.10">
    <property type="entry name" value="Tie2 ligand-binding domain superfamily"/>
    <property type="match status" value="1"/>
</dbReference>
<dbReference type="SUPFAM" id="SSF50242">
    <property type="entry name" value="TIMP-like"/>
    <property type="match status" value="1"/>
</dbReference>
<dbReference type="SUPFAM" id="SSF57196">
    <property type="entry name" value="EGF/Laminin"/>
    <property type="match status" value="3"/>
</dbReference>
<keyword evidence="7" id="KW-0325">Glycoprotein</keyword>
<dbReference type="Pfam" id="PF00053">
    <property type="entry name" value="EGF_laminin"/>
    <property type="match status" value="3"/>
</dbReference>
<evidence type="ECO:0000313" key="14">
    <source>
        <dbReference type="Proteomes" id="UP000265020"/>
    </source>
</evidence>
<comment type="caution">
    <text evidence="9">Lacks conserved residue(s) required for the propagation of feature annotation.</text>
</comment>
<proteinExistence type="predicted"/>
<evidence type="ECO:0000259" key="11">
    <source>
        <dbReference type="PROSITE" id="PS50189"/>
    </source>
</evidence>
<evidence type="ECO:0000256" key="6">
    <source>
        <dbReference type="ARBA" id="ARBA00023157"/>
    </source>
</evidence>
<dbReference type="GO" id="GO:0034446">
    <property type="term" value="P:substrate adhesion-dependent cell spreading"/>
    <property type="evidence" value="ECO:0007669"/>
    <property type="project" value="TreeGrafter"/>
</dbReference>
<dbReference type="InterPro" id="IPR001134">
    <property type="entry name" value="Netrin_domain"/>
</dbReference>
<dbReference type="Pfam" id="PF00055">
    <property type="entry name" value="Laminin_N"/>
    <property type="match status" value="1"/>
</dbReference>
<reference evidence="13" key="1">
    <citation type="submission" date="2025-08" db="UniProtKB">
        <authorList>
            <consortium name="Ensembl"/>
        </authorList>
    </citation>
    <scope>IDENTIFICATION</scope>
</reference>
<dbReference type="Ensembl" id="ENSCVAT00000029137.1">
    <property type="protein sequence ID" value="ENSCVAP00000019874.1"/>
    <property type="gene ID" value="ENSCVAG00000000611.1"/>
</dbReference>
<dbReference type="PANTHER" id="PTHR10574">
    <property type="entry name" value="NETRIN/LAMININ-RELATED"/>
    <property type="match status" value="1"/>
</dbReference>
<dbReference type="OrthoDB" id="9855268at2759"/>
<feature type="disulfide bond" evidence="9">
    <location>
        <begin position="430"/>
        <end position="439"/>
    </location>
</feature>
<evidence type="ECO:0000256" key="7">
    <source>
        <dbReference type="ARBA" id="ARBA00023180"/>
    </source>
</evidence>
<dbReference type="InterPro" id="IPR018933">
    <property type="entry name" value="Netrin_module_non-TIMP"/>
</dbReference>
<keyword evidence="5" id="KW-0677">Repeat</keyword>
<dbReference type="GO" id="GO:0043256">
    <property type="term" value="C:laminin complex"/>
    <property type="evidence" value="ECO:0007669"/>
    <property type="project" value="TreeGrafter"/>
</dbReference>
<dbReference type="PROSITE" id="PS01248">
    <property type="entry name" value="EGF_LAM_1"/>
    <property type="match status" value="1"/>
</dbReference>
<dbReference type="AlphaFoldDB" id="A0A3Q2DMB5"/>
<evidence type="ECO:0000313" key="13">
    <source>
        <dbReference type="Ensembl" id="ENSCVAP00000019874.1"/>
    </source>
</evidence>
<evidence type="ECO:0000256" key="2">
    <source>
        <dbReference type="ARBA" id="ARBA00015919"/>
    </source>
</evidence>
<dbReference type="FunFam" id="2.10.25.10:FF:000090">
    <property type="entry name" value="laminin subunit alpha"/>
    <property type="match status" value="1"/>
</dbReference>
<keyword evidence="8 9" id="KW-0424">Laminin EGF-like domain</keyword>
<dbReference type="InterPro" id="IPR008993">
    <property type="entry name" value="TIMP-like_OB-fold"/>
</dbReference>
<feature type="disulfide bond" evidence="9">
    <location>
        <begin position="369"/>
        <end position="378"/>
    </location>
</feature>
<dbReference type="STRING" id="28743.ENSCVAP00000019874"/>
<dbReference type="GO" id="GO:0009888">
    <property type="term" value="P:tissue development"/>
    <property type="evidence" value="ECO:0007669"/>
    <property type="project" value="TreeGrafter"/>
</dbReference>
<dbReference type="PROSITE" id="PS51117">
    <property type="entry name" value="LAMININ_NTER"/>
    <property type="match status" value="1"/>
</dbReference>
<dbReference type="GO" id="GO:0007411">
    <property type="term" value="P:axon guidance"/>
    <property type="evidence" value="ECO:0007669"/>
    <property type="project" value="TreeGrafter"/>
</dbReference>
<keyword evidence="6 9" id="KW-1015">Disulfide bond</keyword>
<evidence type="ECO:0000256" key="1">
    <source>
        <dbReference type="ARBA" id="ARBA00004613"/>
    </source>
</evidence>
<dbReference type="RefSeq" id="XP_015253728.1">
    <property type="nucleotide sequence ID" value="XM_015398242.1"/>
</dbReference>
<dbReference type="PRINTS" id="PR00011">
    <property type="entry name" value="EGFLAMININ"/>
</dbReference>
<dbReference type="OMA" id="HNCRVEF"/>
<name>A0A3Q2DMB5_CYPVA</name>
<evidence type="ECO:0000256" key="3">
    <source>
        <dbReference type="ARBA" id="ARBA00022525"/>
    </source>
</evidence>
<dbReference type="GO" id="GO:0005576">
    <property type="term" value="C:extracellular region"/>
    <property type="evidence" value="ECO:0007669"/>
    <property type="project" value="UniProtKB-SubCell"/>
</dbReference>
<evidence type="ECO:0000256" key="5">
    <source>
        <dbReference type="ARBA" id="ARBA00022737"/>
    </source>
</evidence>
<comment type="subcellular location">
    <subcellularLocation>
        <location evidence="1">Secreted</location>
    </subcellularLocation>
</comment>
<dbReference type="GeneID" id="107099925"/>
<evidence type="ECO:0000256" key="8">
    <source>
        <dbReference type="ARBA" id="ARBA00023292"/>
    </source>
</evidence>
<reference evidence="13" key="2">
    <citation type="submission" date="2025-09" db="UniProtKB">
        <authorList>
            <consortium name="Ensembl"/>
        </authorList>
    </citation>
    <scope>IDENTIFICATION</scope>
</reference>
<dbReference type="GO" id="GO:0009887">
    <property type="term" value="P:animal organ morphogenesis"/>
    <property type="evidence" value="ECO:0007669"/>
    <property type="project" value="TreeGrafter"/>
</dbReference>
<dbReference type="GO" id="GO:0070831">
    <property type="term" value="P:basement membrane assembly"/>
    <property type="evidence" value="ECO:0007669"/>
    <property type="project" value="TreeGrafter"/>
</dbReference>
<dbReference type="Gene3D" id="2.10.25.10">
    <property type="entry name" value="Laminin"/>
    <property type="match status" value="1"/>
</dbReference>